<sequence length="366" mass="40016">MRQGTSAAGTYIAEPADILVNGHAGPLSSAPAWDTRRAVVADVEILQVEVSLCTQEVTMGMCVAEGAPMDVDTVVTPQVADAVRAKDYSNMRRRGDGEVDMDIDGIAAPHTLITSHLMFSRLGYTGLLYPANMHQQTNPLLLSYPINNLQPLSSQPPSISAVKSYATLPIFPVAGLAFNVHPYSTIPTSSAKSDGNRVGLCDSPSATASQGGVESFNMCTSYTDASFRRTRNGRVDWGGIMDANMTSIKTYRKTYSALVSAYLDGDTFKQIRARGTTTHNAREERRKRRKRILPNCALNPEESSRSRRRFAQKLQSAVYACAGRSAKAQRHKRTNKMVKHRAGDDLAELCLMLTRMSLMTSFDALL</sequence>
<accession>A0A8H7TWX1</accession>
<dbReference type="AlphaFoldDB" id="A0A8H7TWX1"/>
<evidence type="ECO:0000313" key="2">
    <source>
        <dbReference type="Proteomes" id="UP000639403"/>
    </source>
</evidence>
<protein>
    <submittedName>
        <fullName evidence="1">Uncharacterized protein</fullName>
    </submittedName>
</protein>
<reference evidence="1" key="1">
    <citation type="submission" date="2020-11" db="EMBL/GenBank/DDBJ databases">
        <authorList>
            <person name="Koelle M."/>
            <person name="Horta M.A.C."/>
            <person name="Nowrousian M."/>
            <person name="Ohm R.A."/>
            <person name="Benz P."/>
            <person name="Pilgard A."/>
        </authorList>
    </citation>
    <scope>NUCLEOTIDE SEQUENCE</scope>
    <source>
        <strain evidence="1">FPRL280</strain>
    </source>
</reference>
<evidence type="ECO:0000313" key="1">
    <source>
        <dbReference type="EMBL" id="KAF9796530.1"/>
    </source>
</evidence>
<comment type="caution">
    <text evidence="1">The sequence shown here is derived from an EMBL/GenBank/DDBJ whole genome shotgun (WGS) entry which is preliminary data.</text>
</comment>
<name>A0A8H7TWX1_9APHY</name>
<dbReference type="Proteomes" id="UP000639403">
    <property type="component" value="Unassembled WGS sequence"/>
</dbReference>
<gene>
    <name evidence="1" type="ORF">IEO21_10986</name>
</gene>
<proteinExistence type="predicted"/>
<organism evidence="1 2">
    <name type="scientific">Rhodonia placenta</name>
    <dbReference type="NCBI Taxonomy" id="104341"/>
    <lineage>
        <taxon>Eukaryota</taxon>
        <taxon>Fungi</taxon>
        <taxon>Dikarya</taxon>
        <taxon>Basidiomycota</taxon>
        <taxon>Agaricomycotina</taxon>
        <taxon>Agaricomycetes</taxon>
        <taxon>Polyporales</taxon>
        <taxon>Adustoporiaceae</taxon>
        <taxon>Rhodonia</taxon>
    </lineage>
</organism>
<reference evidence="1" key="2">
    <citation type="journal article" name="Front. Microbiol.">
        <title>Degradative Capacity of Two Strains of Rhodonia placenta: From Phenotype to Genotype.</title>
        <authorList>
            <person name="Kolle M."/>
            <person name="Horta M.A.C."/>
            <person name="Nowrousian M."/>
            <person name="Ohm R.A."/>
            <person name="Benz J.P."/>
            <person name="Pilgard A."/>
        </authorList>
    </citation>
    <scope>NUCLEOTIDE SEQUENCE</scope>
    <source>
        <strain evidence="1">FPRL280</strain>
    </source>
</reference>
<dbReference type="EMBL" id="JADOXO010001323">
    <property type="protein sequence ID" value="KAF9796530.1"/>
    <property type="molecule type" value="Genomic_DNA"/>
</dbReference>